<dbReference type="PANTHER" id="PTHR23308">
    <property type="entry name" value="NUCLEAR INHIBITOR OF PROTEIN PHOSPHATASE-1"/>
    <property type="match status" value="1"/>
</dbReference>
<evidence type="ECO:0000256" key="1">
    <source>
        <dbReference type="SAM" id="Phobius"/>
    </source>
</evidence>
<dbReference type="InterPro" id="IPR050923">
    <property type="entry name" value="Cell_Proc_Reg/RNA_Proc"/>
</dbReference>
<keyword evidence="1" id="KW-1133">Transmembrane helix</keyword>
<keyword evidence="4" id="KW-1185">Reference proteome</keyword>
<dbReference type="AlphaFoldDB" id="A0A1E8F1L6"/>
<dbReference type="Pfam" id="PF00498">
    <property type="entry name" value="FHA"/>
    <property type="match status" value="1"/>
</dbReference>
<evidence type="ECO:0000313" key="3">
    <source>
        <dbReference type="EMBL" id="OFI07497.1"/>
    </source>
</evidence>
<dbReference type="PROSITE" id="PS50006">
    <property type="entry name" value="FHA_DOMAIN"/>
    <property type="match status" value="1"/>
</dbReference>
<dbReference type="STRING" id="1121290.CLAOCE_03260"/>
<feature type="transmembrane region" description="Helical" evidence="1">
    <location>
        <begin position="6"/>
        <end position="30"/>
    </location>
</feature>
<gene>
    <name evidence="3" type="primary">fhaB</name>
    <name evidence="3" type="ORF">CLOACE_03260</name>
</gene>
<dbReference type="SMART" id="SM00240">
    <property type="entry name" value="FHA"/>
    <property type="match status" value="1"/>
</dbReference>
<dbReference type="Proteomes" id="UP000175744">
    <property type="component" value="Unassembled WGS sequence"/>
</dbReference>
<dbReference type="InterPro" id="IPR000253">
    <property type="entry name" value="FHA_dom"/>
</dbReference>
<organism evidence="3 4">
    <name type="scientific">Clostridium acetireducens DSM 10703</name>
    <dbReference type="NCBI Taxonomy" id="1121290"/>
    <lineage>
        <taxon>Bacteria</taxon>
        <taxon>Bacillati</taxon>
        <taxon>Bacillota</taxon>
        <taxon>Clostridia</taxon>
        <taxon>Eubacteriales</taxon>
        <taxon>Clostridiaceae</taxon>
        <taxon>Clostridium</taxon>
    </lineage>
</organism>
<dbReference type="CDD" id="cd00060">
    <property type="entry name" value="FHA"/>
    <property type="match status" value="1"/>
</dbReference>
<dbReference type="InterPro" id="IPR008984">
    <property type="entry name" value="SMAD_FHA_dom_sf"/>
</dbReference>
<keyword evidence="1" id="KW-0812">Transmembrane</keyword>
<evidence type="ECO:0000313" key="4">
    <source>
        <dbReference type="Proteomes" id="UP000175744"/>
    </source>
</evidence>
<comment type="caution">
    <text evidence="3">The sequence shown here is derived from an EMBL/GenBank/DDBJ whole genome shotgun (WGS) entry which is preliminary data.</text>
</comment>
<dbReference type="OrthoDB" id="9816434at2"/>
<evidence type="ECO:0000259" key="2">
    <source>
        <dbReference type="PROSITE" id="PS50006"/>
    </source>
</evidence>
<proteinExistence type="predicted"/>
<dbReference type="EMBL" id="LZFO01000003">
    <property type="protein sequence ID" value="OFI07497.1"/>
    <property type="molecule type" value="Genomic_DNA"/>
</dbReference>
<dbReference type="RefSeq" id="WP_070109296.1">
    <property type="nucleotide sequence ID" value="NZ_LZFO01000003.1"/>
</dbReference>
<dbReference type="SUPFAM" id="SSF49879">
    <property type="entry name" value="SMAD/FHA domain"/>
    <property type="match status" value="1"/>
</dbReference>
<sequence>MSLAKLSLIFKIIIIAIIYIIIFFALRIMYKDIKNGGKKKVRRKTYGLEILAPGNNQSLKKGGVIPIRGEITIGRKSENMLILDDLYVSAYHAKVYVKNANHIIEDLGSTNGTLINGSKISGKVTLKSGDEIQIGSTKFRVIG</sequence>
<reference evidence="3 4" key="1">
    <citation type="submission" date="2016-06" db="EMBL/GenBank/DDBJ databases">
        <title>Genome sequence of Clostridium acetireducens DSM 10703.</title>
        <authorList>
            <person name="Poehlein A."/>
            <person name="Fluechter S."/>
            <person name="Duerre P."/>
            <person name="Daniel R."/>
        </authorList>
    </citation>
    <scope>NUCLEOTIDE SEQUENCE [LARGE SCALE GENOMIC DNA]</scope>
    <source>
        <strain evidence="3 4">DSM 10703</strain>
    </source>
</reference>
<protein>
    <submittedName>
        <fullName evidence="3">FHA domain-containing protein FhaB</fullName>
    </submittedName>
</protein>
<keyword evidence="1" id="KW-0472">Membrane</keyword>
<feature type="domain" description="FHA" evidence="2">
    <location>
        <begin position="71"/>
        <end position="120"/>
    </location>
</feature>
<dbReference type="Gene3D" id="2.60.200.20">
    <property type="match status" value="1"/>
</dbReference>
<name>A0A1E8F1L6_9CLOT</name>
<accession>A0A1E8F1L6</accession>